<gene>
    <name evidence="2" type="primary">hcpC_2</name>
    <name evidence="2" type="ORF">PEV8663_03897</name>
</gene>
<dbReference type="Gene3D" id="1.25.40.10">
    <property type="entry name" value="Tetratricopeptide repeat domain"/>
    <property type="match status" value="3"/>
</dbReference>
<evidence type="ECO:0000313" key="2">
    <source>
        <dbReference type="EMBL" id="SMX48664.1"/>
    </source>
</evidence>
<feature type="signal peptide" evidence="1">
    <location>
        <begin position="1"/>
        <end position="23"/>
    </location>
</feature>
<dbReference type="SUPFAM" id="SSF81901">
    <property type="entry name" value="HCP-like"/>
    <property type="match status" value="3"/>
</dbReference>
<dbReference type="GO" id="GO:0008800">
    <property type="term" value="F:beta-lactamase activity"/>
    <property type="evidence" value="ECO:0007669"/>
    <property type="project" value="UniProtKB-EC"/>
</dbReference>
<feature type="chain" id="PRO_5012511738" evidence="1">
    <location>
        <begin position="24"/>
        <end position="401"/>
    </location>
</feature>
<dbReference type="InterPro" id="IPR006597">
    <property type="entry name" value="Sel1-like"/>
</dbReference>
<dbReference type="SMART" id="SM00671">
    <property type="entry name" value="SEL1"/>
    <property type="match status" value="7"/>
</dbReference>
<dbReference type="EMBL" id="FXYH01000018">
    <property type="protein sequence ID" value="SMX48664.1"/>
    <property type="molecule type" value="Genomic_DNA"/>
</dbReference>
<name>A0A238L0P4_9RHOB</name>
<dbReference type="OrthoDB" id="8235393at2"/>
<dbReference type="Pfam" id="PF08238">
    <property type="entry name" value="Sel1"/>
    <property type="match status" value="7"/>
</dbReference>
<keyword evidence="3" id="KW-1185">Reference proteome</keyword>
<dbReference type="InterPro" id="IPR011990">
    <property type="entry name" value="TPR-like_helical_dom_sf"/>
</dbReference>
<keyword evidence="1" id="KW-0732">Signal</keyword>
<accession>A0A238L0P4</accession>
<dbReference type="EC" id="3.5.2.6" evidence="2"/>
<dbReference type="PANTHER" id="PTHR11102">
    <property type="entry name" value="SEL-1-LIKE PROTEIN"/>
    <property type="match status" value="1"/>
</dbReference>
<dbReference type="AlphaFoldDB" id="A0A238L0P4"/>
<keyword evidence="2" id="KW-0378">Hydrolase</keyword>
<organism evidence="2 3">
    <name type="scientific">Pelagimonas varians</name>
    <dbReference type="NCBI Taxonomy" id="696760"/>
    <lineage>
        <taxon>Bacteria</taxon>
        <taxon>Pseudomonadati</taxon>
        <taxon>Pseudomonadota</taxon>
        <taxon>Alphaproteobacteria</taxon>
        <taxon>Rhodobacterales</taxon>
        <taxon>Roseobacteraceae</taxon>
        <taxon>Pelagimonas</taxon>
    </lineage>
</organism>
<sequence length="401" mass="42537">MTMRAKLASLLCALMLSSPAAVAQQTAVAGDADLSTITSMAEQGDANAQYALGLKLLEGSGLLQNFALAASWMEKAANQGQMTAANRLGQMYFSGIGVRKDRAKALHWMQTAANAGDSRFIFEYGTVLEKTAQNEDDLGLAAAQYLQAFDMGESAAGVSLAVLLQGGQGVPQDLPAALRIYTQAAEQGDAQAQNNLGLMYVRGEGVDQDYARAFELFDAAAKQGLAVAKGNLAVMYENGFGVDVDEPMAHQLTIDAARSKAEMASVAPVYDARLMPIEANDDTIQLLQVAAQAGDPVAQFQMAWLIVTSAEPGFEQSQMAARLFRASAEAGYPPAMANLGLMYFNGQAVPQDYVLGQMWLVLAGSAGFEPALNMNFAFANRMTPAQTAEAQKMAQAKAEQL</sequence>
<evidence type="ECO:0000256" key="1">
    <source>
        <dbReference type="SAM" id="SignalP"/>
    </source>
</evidence>
<evidence type="ECO:0000313" key="3">
    <source>
        <dbReference type="Proteomes" id="UP000220836"/>
    </source>
</evidence>
<dbReference type="Proteomes" id="UP000220836">
    <property type="component" value="Unassembled WGS sequence"/>
</dbReference>
<reference evidence="2 3" key="1">
    <citation type="submission" date="2017-05" db="EMBL/GenBank/DDBJ databases">
        <authorList>
            <person name="Song R."/>
            <person name="Chenine A.L."/>
            <person name="Ruprecht R.M."/>
        </authorList>
    </citation>
    <scope>NUCLEOTIDE SEQUENCE [LARGE SCALE GENOMIC DNA]</scope>
    <source>
        <strain evidence="2 3">CECT 8663</strain>
    </source>
</reference>
<dbReference type="RefSeq" id="WP_097806341.1">
    <property type="nucleotide sequence ID" value="NZ_CBDIHF020000004.1"/>
</dbReference>
<dbReference type="InterPro" id="IPR050767">
    <property type="entry name" value="Sel1_AlgK"/>
</dbReference>
<dbReference type="PANTHER" id="PTHR11102:SF160">
    <property type="entry name" value="ERAD-ASSOCIATED E3 UBIQUITIN-PROTEIN LIGASE COMPONENT HRD3"/>
    <property type="match status" value="1"/>
</dbReference>
<proteinExistence type="predicted"/>
<protein>
    <submittedName>
        <fullName evidence="2">Beta-lactamase HcpC</fullName>
        <ecNumber evidence="2">3.5.2.6</ecNumber>
    </submittedName>
</protein>